<dbReference type="AlphaFoldDB" id="U6M8G5"/>
<accession>U6M8G5</accession>
<gene>
    <name evidence="5" type="ORF">EMWEY_00029490</name>
</gene>
<feature type="region of interest" description="Disordered" evidence="4">
    <location>
        <begin position="72"/>
        <end position="132"/>
    </location>
</feature>
<dbReference type="VEuPathDB" id="ToxoDB:EMWEY_00029490"/>
<dbReference type="RefSeq" id="XP_013336966.1">
    <property type="nucleotide sequence ID" value="XM_013481512.1"/>
</dbReference>
<evidence type="ECO:0000256" key="1">
    <source>
        <dbReference type="ARBA" id="ARBA00007625"/>
    </source>
</evidence>
<dbReference type="GeneID" id="25336935"/>
<dbReference type="InterPro" id="IPR036322">
    <property type="entry name" value="WD40_repeat_dom_sf"/>
</dbReference>
<dbReference type="Proteomes" id="UP000030763">
    <property type="component" value="Unassembled WGS sequence"/>
</dbReference>
<sequence>MASPGIKRCDPPAAAAAAGAASARIELECTDRCVCSSHLFDVCFHPTNPKLVAAAAFNGTVELHEIPEKEVLQQHLQQQQQKRDMEKEVKRQQRRKLRKQQKEEEEQQRDADDGSTSSSSSSSDSSDEEAPERFLEADLECLPTRIKTLKHHKKSCRAVNFWRGGEAVLTASADGRCCIVDVDSGKWTWRSLHSKSGFETITSICRNTFAAADENGKISLWDERQKMPTKIFPPEMPGVSCMCHSSSLLLTTGCGYLTVFDLKKGKLRARSDELEADFTSVVRAKEGSKVCCGCEEGDICMFSWGDFGDFSDRFTDIRTGVNSLVKFDEDTLIAGCGDGCIRVVQLHPNRLAGILGGHGRRDGPVERLALNADQTLLASIAHDNRIRLHEAQKAVRMKTKVVRRLKKSQQPQHDMRAGKDFYDDL</sequence>
<name>U6M8G5_EIMMA</name>
<dbReference type="SMART" id="SM00320">
    <property type="entry name" value="WD40"/>
    <property type="match status" value="6"/>
</dbReference>
<keyword evidence="2" id="KW-0853">WD repeat</keyword>
<dbReference type="SUPFAM" id="SSF50978">
    <property type="entry name" value="WD40 repeat-like"/>
    <property type="match status" value="1"/>
</dbReference>
<feature type="compositionally biased region" description="Basic and acidic residues" evidence="4">
    <location>
        <begin position="413"/>
        <end position="425"/>
    </location>
</feature>
<protein>
    <submittedName>
        <fullName evidence="5">G-protein beta-subunit, putative</fullName>
    </submittedName>
</protein>
<feature type="compositionally biased region" description="Low complexity" evidence="4">
    <location>
        <begin position="114"/>
        <end position="124"/>
    </location>
</feature>
<dbReference type="PANTHER" id="PTHR44019">
    <property type="entry name" value="WD REPEAT-CONTAINING PROTEIN 55"/>
    <property type="match status" value="1"/>
</dbReference>
<feature type="region of interest" description="Disordered" evidence="4">
    <location>
        <begin position="404"/>
        <end position="425"/>
    </location>
</feature>
<dbReference type="InterPro" id="IPR001680">
    <property type="entry name" value="WD40_rpt"/>
</dbReference>
<dbReference type="PANTHER" id="PTHR44019:SF20">
    <property type="entry name" value="WD REPEAT-CONTAINING PROTEIN 55"/>
    <property type="match status" value="1"/>
</dbReference>
<keyword evidence="6" id="KW-1185">Reference proteome</keyword>
<dbReference type="InterPro" id="IPR015943">
    <property type="entry name" value="WD40/YVTN_repeat-like_dom_sf"/>
</dbReference>
<dbReference type="EMBL" id="HG721736">
    <property type="protein sequence ID" value="CDJ60316.1"/>
    <property type="molecule type" value="Genomic_DNA"/>
</dbReference>
<reference evidence="5" key="2">
    <citation type="submission" date="2013-10" db="EMBL/GenBank/DDBJ databases">
        <authorList>
            <person name="Aslett M."/>
        </authorList>
    </citation>
    <scope>NUCLEOTIDE SEQUENCE [LARGE SCALE GENOMIC DNA]</scope>
    <source>
        <strain evidence="5">Weybridge</strain>
    </source>
</reference>
<dbReference type="Pfam" id="PF24796">
    <property type="entry name" value="WDR55"/>
    <property type="match status" value="1"/>
</dbReference>
<reference evidence="5" key="1">
    <citation type="submission" date="2013-10" db="EMBL/GenBank/DDBJ databases">
        <title>Genomic analysis of the causative agents of coccidiosis in chickens.</title>
        <authorList>
            <person name="Reid A.J."/>
            <person name="Blake D."/>
            <person name="Billington K."/>
            <person name="Browne H."/>
            <person name="Dunn M."/>
            <person name="Hung S."/>
            <person name="Kawahara F."/>
            <person name="Miranda-Saavedra D."/>
            <person name="Mourier T."/>
            <person name="Nagra H."/>
            <person name="Otto T.D."/>
            <person name="Rawlings N."/>
            <person name="Sanchez A."/>
            <person name="Sanders M."/>
            <person name="Subramaniam C."/>
            <person name="Tay Y."/>
            <person name="Dear P."/>
            <person name="Doerig C."/>
            <person name="Gruber A."/>
            <person name="Parkinson J."/>
            <person name="Shirley M."/>
            <person name="Wan K.L."/>
            <person name="Berriman M."/>
            <person name="Tomley F."/>
            <person name="Pain A."/>
        </authorList>
    </citation>
    <scope>NUCLEOTIDE SEQUENCE [LARGE SCALE GENOMIC DNA]</scope>
    <source>
        <strain evidence="5">Weybridge</strain>
    </source>
</reference>
<dbReference type="OMA" id="ADGCIRM"/>
<feature type="compositionally biased region" description="Basic and acidic residues" evidence="4">
    <location>
        <begin position="81"/>
        <end position="91"/>
    </location>
</feature>
<evidence type="ECO:0000313" key="5">
    <source>
        <dbReference type="EMBL" id="CDJ60316.1"/>
    </source>
</evidence>
<comment type="similarity">
    <text evidence="1">Belongs to the WD repeat WDR55 family.</text>
</comment>
<organism evidence="5 6">
    <name type="scientific">Eimeria maxima</name>
    <name type="common">Coccidian parasite</name>
    <dbReference type="NCBI Taxonomy" id="5804"/>
    <lineage>
        <taxon>Eukaryota</taxon>
        <taxon>Sar</taxon>
        <taxon>Alveolata</taxon>
        <taxon>Apicomplexa</taxon>
        <taxon>Conoidasida</taxon>
        <taxon>Coccidia</taxon>
        <taxon>Eucoccidiorida</taxon>
        <taxon>Eimeriorina</taxon>
        <taxon>Eimeriidae</taxon>
        <taxon>Eimeria</taxon>
    </lineage>
</organism>
<dbReference type="OrthoDB" id="2288928at2759"/>
<keyword evidence="3" id="KW-0677">Repeat</keyword>
<proteinExistence type="inferred from homology"/>
<dbReference type="InterPro" id="IPR050505">
    <property type="entry name" value="WDR55/POC1"/>
</dbReference>
<evidence type="ECO:0000256" key="2">
    <source>
        <dbReference type="ARBA" id="ARBA00022574"/>
    </source>
</evidence>
<evidence type="ECO:0000313" key="6">
    <source>
        <dbReference type="Proteomes" id="UP000030763"/>
    </source>
</evidence>
<evidence type="ECO:0000256" key="3">
    <source>
        <dbReference type="ARBA" id="ARBA00022737"/>
    </source>
</evidence>
<evidence type="ECO:0000256" key="4">
    <source>
        <dbReference type="SAM" id="MobiDB-lite"/>
    </source>
</evidence>
<dbReference type="Gene3D" id="2.130.10.10">
    <property type="entry name" value="YVTN repeat-like/Quinoprotein amine dehydrogenase"/>
    <property type="match status" value="2"/>
</dbReference>